<name>A0A366E600_9BACI</name>
<evidence type="ECO:0000313" key="2">
    <source>
        <dbReference type="Proteomes" id="UP000252254"/>
    </source>
</evidence>
<dbReference type="EMBL" id="QNRI01000007">
    <property type="protein sequence ID" value="RBO97209.1"/>
    <property type="molecule type" value="Genomic_DNA"/>
</dbReference>
<gene>
    <name evidence="1" type="ORF">DES48_107128</name>
</gene>
<reference evidence="1 2" key="1">
    <citation type="submission" date="2018-06" db="EMBL/GenBank/DDBJ databases">
        <title>Genomic Encyclopedia of Type Strains, Phase IV (KMG-IV): sequencing the most valuable type-strain genomes for metagenomic binning, comparative biology and taxonomic classification.</title>
        <authorList>
            <person name="Goeker M."/>
        </authorList>
    </citation>
    <scope>NUCLEOTIDE SEQUENCE [LARGE SCALE GENOMIC DNA]</scope>
    <source>
        <strain evidence="1 2">DSM 15140</strain>
    </source>
</reference>
<proteinExistence type="predicted"/>
<protein>
    <submittedName>
        <fullName evidence="1">Uncharacterized protein</fullName>
    </submittedName>
</protein>
<organism evidence="1 2">
    <name type="scientific">Paraliobacillus ryukyuensis</name>
    <dbReference type="NCBI Taxonomy" id="200904"/>
    <lineage>
        <taxon>Bacteria</taxon>
        <taxon>Bacillati</taxon>
        <taxon>Bacillota</taxon>
        <taxon>Bacilli</taxon>
        <taxon>Bacillales</taxon>
        <taxon>Bacillaceae</taxon>
        <taxon>Paraliobacillus</taxon>
    </lineage>
</organism>
<accession>A0A366E600</accession>
<keyword evidence="2" id="KW-1185">Reference proteome</keyword>
<dbReference type="Proteomes" id="UP000252254">
    <property type="component" value="Unassembled WGS sequence"/>
</dbReference>
<comment type="caution">
    <text evidence="1">The sequence shown here is derived from an EMBL/GenBank/DDBJ whole genome shotgun (WGS) entry which is preliminary data.</text>
</comment>
<evidence type="ECO:0000313" key="1">
    <source>
        <dbReference type="EMBL" id="RBO97209.1"/>
    </source>
</evidence>
<sequence>MSLYFVNLLANGNESKSTNSSNLSVKGVRHGKITENPIMYKRSYQDSKFMADIESNIHSLFEQVRNIRLPEQNEVVDVSESEKDEKIVALGVNNSLANFGKANKECQDQLKGFNSIFGSVEITLQKELQNEIKSFAEESNIELNYNDFFNIGELSKQKQPFGGGPFGTGSSYSLVGSEDEKEKYRLLDQLYEKISEYRQWKSYFESLDSKFYIDLCLSNFGTSYDEDVDIKLYVKTGQLCIGKQLPLPDNDILETAINFTEPFFKPKKSLSVIEYDDYPEYVSVSPPDIHLYGLTRSYEEKVESYKEEYLESIDDIFCYDYFQEDGFDVICYKQSYIKQNTNIYFPSIIVFQNILSTIHFEISSKYLPEVIKRGIKPYFRKIIYIDSNR</sequence>
<dbReference type="AlphaFoldDB" id="A0A366E600"/>